<keyword evidence="2" id="KW-1185">Reference proteome</keyword>
<dbReference type="Proteomes" id="UP001055879">
    <property type="component" value="Linkage Group LG15"/>
</dbReference>
<proteinExistence type="predicted"/>
<reference evidence="1 2" key="2">
    <citation type="journal article" date="2022" name="Mol. Ecol. Resour.">
        <title>The genomes of chicory, endive, great burdock and yacon provide insights into Asteraceae paleo-polyploidization history and plant inulin production.</title>
        <authorList>
            <person name="Fan W."/>
            <person name="Wang S."/>
            <person name="Wang H."/>
            <person name="Wang A."/>
            <person name="Jiang F."/>
            <person name="Liu H."/>
            <person name="Zhao H."/>
            <person name="Xu D."/>
            <person name="Zhang Y."/>
        </authorList>
    </citation>
    <scope>NUCLEOTIDE SEQUENCE [LARGE SCALE GENOMIC DNA]</scope>
    <source>
        <strain evidence="2">cv. Niubang</strain>
    </source>
</reference>
<organism evidence="1 2">
    <name type="scientific">Arctium lappa</name>
    <name type="common">Greater burdock</name>
    <name type="synonym">Lappa major</name>
    <dbReference type="NCBI Taxonomy" id="4217"/>
    <lineage>
        <taxon>Eukaryota</taxon>
        <taxon>Viridiplantae</taxon>
        <taxon>Streptophyta</taxon>
        <taxon>Embryophyta</taxon>
        <taxon>Tracheophyta</taxon>
        <taxon>Spermatophyta</taxon>
        <taxon>Magnoliopsida</taxon>
        <taxon>eudicotyledons</taxon>
        <taxon>Gunneridae</taxon>
        <taxon>Pentapetalae</taxon>
        <taxon>asterids</taxon>
        <taxon>campanulids</taxon>
        <taxon>Asterales</taxon>
        <taxon>Asteraceae</taxon>
        <taxon>Carduoideae</taxon>
        <taxon>Cardueae</taxon>
        <taxon>Arctiinae</taxon>
        <taxon>Arctium</taxon>
    </lineage>
</organism>
<sequence length="145" mass="16122">MALGTKIRANLSGEVVDLRTYRGIIGSLMYLTTSRPDIIFSTCFCARYQAKPKDSHLSAVKRVFRYLKGITYLGLWYPKDTGFELTTYSDADHAGCMLERKSTSGHIQFLGDKLVSWASKKQLCVSTSIAEAEYVATANCCSQVL</sequence>
<evidence type="ECO:0000313" key="2">
    <source>
        <dbReference type="Proteomes" id="UP001055879"/>
    </source>
</evidence>
<dbReference type="EMBL" id="CM042061">
    <property type="protein sequence ID" value="KAI3672573.1"/>
    <property type="molecule type" value="Genomic_DNA"/>
</dbReference>
<accession>A0ACB8XUA0</accession>
<name>A0ACB8XUA0_ARCLA</name>
<comment type="caution">
    <text evidence="1">The sequence shown here is derived from an EMBL/GenBank/DDBJ whole genome shotgun (WGS) entry which is preliminary data.</text>
</comment>
<evidence type="ECO:0000313" key="1">
    <source>
        <dbReference type="EMBL" id="KAI3672573.1"/>
    </source>
</evidence>
<reference evidence="2" key="1">
    <citation type="journal article" date="2022" name="Mol. Ecol. Resour.">
        <title>The genomes of chicory, endive, great burdock and yacon provide insights into Asteraceae palaeo-polyploidization history and plant inulin production.</title>
        <authorList>
            <person name="Fan W."/>
            <person name="Wang S."/>
            <person name="Wang H."/>
            <person name="Wang A."/>
            <person name="Jiang F."/>
            <person name="Liu H."/>
            <person name="Zhao H."/>
            <person name="Xu D."/>
            <person name="Zhang Y."/>
        </authorList>
    </citation>
    <scope>NUCLEOTIDE SEQUENCE [LARGE SCALE GENOMIC DNA]</scope>
    <source>
        <strain evidence="2">cv. Niubang</strain>
    </source>
</reference>
<protein>
    <submittedName>
        <fullName evidence="1">Uncharacterized protein</fullName>
    </submittedName>
</protein>
<gene>
    <name evidence="1" type="ORF">L6452_38664</name>
</gene>